<protein>
    <submittedName>
        <fullName evidence="1">Uncharacterized protein</fullName>
    </submittedName>
</protein>
<evidence type="ECO:0000313" key="1">
    <source>
        <dbReference type="EMBL" id="DAE33185.1"/>
    </source>
</evidence>
<proteinExistence type="predicted"/>
<name>A0A8S5RPX7_9VIRU</name>
<reference evidence="1" key="1">
    <citation type="journal article" date="2021" name="Proc. Natl. Acad. Sci. U.S.A.">
        <title>A Catalog of Tens of Thousands of Viruses from Human Metagenomes Reveals Hidden Associations with Chronic Diseases.</title>
        <authorList>
            <person name="Tisza M.J."/>
            <person name="Buck C.B."/>
        </authorList>
    </citation>
    <scope>NUCLEOTIDE SEQUENCE</scope>
    <source>
        <strain evidence="1">Ctrcb4</strain>
    </source>
</reference>
<dbReference type="EMBL" id="BK059132">
    <property type="protein sequence ID" value="DAE33185.1"/>
    <property type="molecule type" value="Genomic_DNA"/>
</dbReference>
<sequence>MTELYLMVQEISYMLSLEILRLMNCLLIHL</sequence>
<accession>A0A8S5RPX7</accession>
<organism evidence="1">
    <name type="scientific">virus sp. ctrcb4</name>
    <dbReference type="NCBI Taxonomy" id="2825824"/>
    <lineage>
        <taxon>Viruses</taxon>
    </lineage>
</organism>